<organism evidence="3 4">
    <name type="scientific">Alteromonas pelagimontana</name>
    <dbReference type="NCBI Taxonomy" id="1858656"/>
    <lineage>
        <taxon>Bacteria</taxon>
        <taxon>Pseudomonadati</taxon>
        <taxon>Pseudomonadota</taxon>
        <taxon>Gammaproteobacteria</taxon>
        <taxon>Alteromonadales</taxon>
        <taxon>Alteromonadaceae</taxon>
        <taxon>Alteromonas/Salinimonas group</taxon>
        <taxon>Alteromonas</taxon>
    </lineage>
</organism>
<sequence length="91" mass="9969">MIRSLVLSTLSLPLLACSATTSSPEESPQRSQSADSRQSASQTQEGGAYHEERVQIEACKQARFELVEAQTKNDSDEIEAAEMNIEEACIH</sequence>
<evidence type="ECO:0000256" key="2">
    <source>
        <dbReference type="SAM" id="SignalP"/>
    </source>
</evidence>
<evidence type="ECO:0000256" key="1">
    <source>
        <dbReference type="SAM" id="MobiDB-lite"/>
    </source>
</evidence>
<dbReference type="EMBL" id="CP052766">
    <property type="protein sequence ID" value="QJR80442.1"/>
    <property type="molecule type" value="Genomic_DNA"/>
</dbReference>
<evidence type="ECO:0000313" key="4">
    <source>
        <dbReference type="Proteomes" id="UP000219285"/>
    </source>
</evidence>
<evidence type="ECO:0008006" key="5">
    <source>
        <dbReference type="Google" id="ProtNLM"/>
    </source>
</evidence>
<evidence type="ECO:0000313" key="3">
    <source>
        <dbReference type="EMBL" id="QJR80442.1"/>
    </source>
</evidence>
<keyword evidence="2" id="KW-0732">Signal</keyword>
<keyword evidence="4" id="KW-1185">Reference proteome</keyword>
<name>A0A6M4MB80_9ALTE</name>
<accession>A0A6M4MB80</accession>
<dbReference type="Proteomes" id="UP000219285">
    <property type="component" value="Chromosome"/>
</dbReference>
<feature type="chain" id="PRO_5028896103" description="Secreted protein" evidence="2">
    <location>
        <begin position="19"/>
        <end position="91"/>
    </location>
</feature>
<feature type="signal peptide" evidence="2">
    <location>
        <begin position="1"/>
        <end position="18"/>
    </location>
</feature>
<dbReference type="KEGG" id="apel:CA267_006475"/>
<dbReference type="RefSeq" id="WP_075608246.1">
    <property type="nucleotide sequence ID" value="NZ_CP052766.1"/>
</dbReference>
<gene>
    <name evidence="3" type="ORF">CA267_006475</name>
</gene>
<reference evidence="4" key="1">
    <citation type="submission" date="2014-12" db="EMBL/GenBank/DDBJ databases">
        <title>Complete genome sequence of a multi-drug resistant Klebsiella pneumoniae.</title>
        <authorList>
            <person name="Hua X."/>
            <person name="Chen Q."/>
            <person name="Li X."/>
            <person name="Feng Y."/>
            <person name="Ruan Z."/>
            <person name="Yu Y."/>
        </authorList>
    </citation>
    <scope>NUCLEOTIDE SEQUENCE [LARGE SCALE GENOMIC DNA]</scope>
    <source>
        <strain evidence="4">5.12</strain>
    </source>
</reference>
<reference evidence="3 4" key="2">
    <citation type="submission" date="2020-04" db="EMBL/GenBank/DDBJ databases">
        <title>Complete genome sequence of Alteromonas pelagimontana 5.12T.</title>
        <authorList>
            <person name="Sinha R.K."/>
            <person name="Krishnan K.P."/>
            <person name="Kurian J.P."/>
        </authorList>
    </citation>
    <scope>NUCLEOTIDE SEQUENCE [LARGE SCALE GENOMIC DNA]</scope>
    <source>
        <strain evidence="3 4">5.12</strain>
    </source>
</reference>
<feature type="region of interest" description="Disordered" evidence="1">
    <location>
        <begin position="18"/>
        <end position="52"/>
    </location>
</feature>
<protein>
    <recommendedName>
        <fullName evidence="5">Secreted protein</fullName>
    </recommendedName>
</protein>
<proteinExistence type="predicted"/>
<dbReference type="AlphaFoldDB" id="A0A6M4MB80"/>
<feature type="compositionally biased region" description="Low complexity" evidence="1">
    <location>
        <begin position="18"/>
        <end position="44"/>
    </location>
</feature>